<dbReference type="GO" id="GO:0016616">
    <property type="term" value="F:oxidoreductase activity, acting on the CH-OH group of donors, NAD or NADP as acceptor"/>
    <property type="evidence" value="ECO:0007669"/>
    <property type="project" value="InterPro"/>
</dbReference>
<evidence type="ECO:0000313" key="5">
    <source>
        <dbReference type="Proteomes" id="UP000244855"/>
    </source>
</evidence>
<keyword evidence="2" id="KW-0560">Oxidoreductase</keyword>
<dbReference type="PANTHER" id="PTHR43245">
    <property type="entry name" value="BIFUNCTIONAL POLYMYXIN RESISTANCE PROTEIN ARNA"/>
    <property type="match status" value="1"/>
</dbReference>
<gene>
    <name evidence="4" type="ORF">DM02DRAFT_615119</name>
</gene>
<dbReference type="STRING" id="97972.A0A2V1DMJ6"/>
<feature type="domain" description="3-beta hydroxysteroid dehydrogenase/isomerase" evidence="3">
    <location>
        <begin position="5"/>
        <end position="276"/>
    </location>
</feature>
<proteinExistence type="inferred from homology"/>
<reference evidence="4 5" key="1">
    <citation type="journal article" date="2018" name="Sci. Rep.">
        <title>Comparative genomics provides insights into the lifestyle and reveals functional heterogeneity of dark septate endophytic fungi.</title>
        <authorList>
            <person name="Knapp D.G."/>
            <person name="Nemeth J.B."/>
            <person name="Barry K."/>
            <person name="Hainaut M."/>
            <person name="Henrissat B."/>
            <person name="Johnson J."/>
            <person name="Kuo A."/>
            <person name="Lim J.H.P."/>
            <person name="Lipzen A."/>
            <person name="Nolan M."/>
            <person name="Ohm R.A."/>
            <person name="Tamas L."/>
            <person name="Grigoriev I.V."/>
            <person name="Spatafora J.W."/>
            <person name="Nagy L.G."/>
            <person name="Kovacs G.M."/>
        </authorList>
    </citation>
    <scope>NUCLEOTIDE SEQUENCE [LARGE SCALE GENOMIC DNA]</scope>
    <source>
        <strain evidence="4 5">DSE2036</strain>
    </source>
</reference>
<dbReference type="OrthoDB" id="10058185at2759"/>
<dbReference type="SUPFAM" id="SSF51735">
    <property type="entry name" value="NAD(P)-binding Rossmann-fold domains"/>
    <property type="match status" value="1"/>
</dbReference>
<keyword evidence="5" id="KW-1185">Reference proteome</keyword>
<evidence type="ECO:0000256" key="2">
    <source>
        <dbReference type="ARBA" id="ARBA00023002"/>
    </source>
</evidence>
<evidence type="ECO:0000313" key="4">
    <source>
        <dbReference type="EMBL" id="PVH99412.1"/>
    </source>
</evidence>
<dbReference type="InterPro" id="IPR036291">
    <property type="entry name" value="NAD(P)-bd_dom_sf"/>
</dbReference>
<dbReference type="InterPro" id="IPR050177">
    <property type="entry name" value="Lipid_A_modif_metabolic_enz"/>
</dbReference>
<evidence type="ECO:0000256" key="1">
    <source>
        <dbReference type="ARBA" id="ARBA00009219"/>
    </source>
</evidence>
<dbReference type="GO" id="GO:0006694">
    <property type="term" value="P:steroid biosynthetic process"/>
    <property type="evidence" value="ECO:0007669"/>
    <property type="project" value="InterPro"/>
</dbReference>
<dbReference type="Pfam" id="PF01073">
    <property type="entry name" value="3Beta_HSD"/>
    <property type="match status" value="1"/>
</dbReference>
<organism evidence="4 5">
    <name type="scientific">Periconia macrospinosa</name>
    <dbReference type="NCBI Taxonomy" id="97972"/>
    <lineage>
        <taxon>Eukaryota</taxon>
        <taxon>Fungi</taxon>
        <taxon>Dikarya</taxon>
        <taxon>Ascomycota</taxon>
        <taxon>Pezizomycotina</taxon>
        <taxon>Dothideomycetes</taxon>
        <taxon>Pleosporomycetidae</taxon>
        <taxon>Pleosporales</taxon>
        <taxon>Massarineae</taxon>
        <taxon>Periconiaceae</taxon>
        <taxon>Periconia</taxon>
    </lineage>
</organism>
<dbReference type="AlphaFoldDB" id="A0A2V1DMJ6"/>
<evidence type="ECO:0000259" key="3">
    <source>
        <dbReference type="Pfam" id="PF01073"/>
    </source>
</evidence>
<name>A0A2V1DMJ6_9PLEO</name>
<sequence>MDPVLVLGGCGALGHHIIKQLLHTKKASEVTAFDIRTDVNRVPGANYIKGSIVSEQDVRSALETVRPKVIIHTISPQLMGQKNTHKLYENVNIGGTKILLDCIAKTNCVKALVYTSSSSVIHNNITDLVEATEEGRLFYWPEQTEFYSHTKAVAEDLIQGANRQNGLLTTRLRGSLLFGEGDTTATPQMIANARTGRTKFQIGDGTNLFDFTYIGNTAYAHILAADALIRESDGRADRDGPLKVNGEAFCITNDDHWPFWDFIREMAAECGHPVPKNKVTVVPTSVYYAFAVVAEWAVWAFSLGSKESNVNRRMVKYLTMTRTFNISKAKERLGYQPQVGIRDGIKRAVQHYLAHECEKKSN</sequence>
<dbReference type="PANTHER" id="PTHR43245:SF51">
    <property type="entry name" value="SHORT CHAIN DEHYDROGENASE_REDUCTASE FAMILY 42E, MEMBER 2"/>
    <property type="match status" value="1"/>
</dbReference>
<comment type="similarity">
    <text evidence="1">Belongs to the 3-beta-HSD family.</text>
</comment>
<dbReference type="InterPro" id="IPR002225">
    <property type="entry name" value="3Beta_OHSteriod_DH/Estase"/>
</dbReference>
<protein>
    <submittedName>
        <fullName evidence="4">Hydroxysteroid dehydrogenase</fullName>
    </submittedName>
</protein>
<accession>A0A2V1DMJ6</accession>
<dbReference type="Gene3D" id="3.40.50.720">
    <property type="entry name" value="NAD(P)-binding Rossmann-like Domain"/>
    <property type="match status" value="1"/>
</dbReference>
<dbReference type="Proteomes" id="UP000244855">
    <property type="component" value="Unassembled WGS sequence"/>
</dbReference>
<dbReference type="EMBL" id="KZ805393">
    <property type="protein sequence ID" value="PVH99412.1"/>
    <property type="molecule type" value="Genomic_DNA"/>
</dbReference>